<proteinExistence type="predicted"/>
<dbReference type="PANTHER" id="PTHR39201">
    <property type="entry name" value="EXPORTED PROTEIN-RELATED"/>
    <property type="match status" value="1"/>
</dbReference>
<feature type="compositionally biased region" description="Polar residues" evidence="1">
    <location>
        <begin position="37"/>
        <end position="55"/>
    </location>
</feature>
<evidence type="ECO:0000256" key="1">
    <source>
        <dbReference type="SAM" id="MobiDB-lite"/>
    </source>
</evidence>
<evidence type="ECO:0000313" key="4">
    <source>
        <dbReference type="Proteomes" id="UP001249760"/>
    </source>
</evidence>
<reference evidence="3 4" key="1">
    <citation type="submission" date="2023-05" db="EMBL/GenBank/DDBJ databases">
        <title>Streptomyces fuscus sp. nov., a brown-black pigment producing actinomyces isolated from dry sand of Sea duck farm.</title>
        <authorList>
            <person name="Xie J."/>
            <person name="Shen N."/>
        </authorList>
    </citation>
    <scope>NUCLEOTIDE SEQUENCE [LARGE SCALE GENOMIC DNA]</scope>
    <source>
        <strain evidence="3 4">CGMCC 4.1745</strain>
    </source>
</reference>
<protein>
    <submittedName>
        <fullName evidence="3">Flavodoxin</fullName>
    </submittedName>
</protein>
<dbReference type="Proteomes" id="UP001249760">
    <property type="component" value="Unassembled WGS sequence"/>
</dbReference>
<feature type="region of interest" description="Disordered" evidence="1">
    <location>
        <begin position="34"/>
        <end position="55"/>
    </location>
</feature>
<accession>A0ABU3JKI1</accession>
<feature type="domain" description="Flavodoxin-like" evidence="2">
    <location>
        <begin position="85"/>
        <end position="226"/>
    </location>
</feature>
<dbReference type="PANTHER" id="PTHR39201:SF1">
    <property type="entry name" value="FLAVODOXIN-LIKE DOMAIN-CONTAINING PROTEIN"/>
    <property type="match status" value="1"/>
</dbReference>
<keyword evidence="4" id="KW-1185">Reference proteome</keyword>
<dbReference type="Pfam" id="PF12682">
    <property type="entry name" value="Flavodoxin_4"/>
    <property type="match status" value="1"/>
</dbReference>
<organism evidence="3 4">
    <name type="scientific">Streptomyces lusitanus</name>
    <dbReference type="NCBI Taxonomy" id="68232"/>
    <lineage>
        <taxon>Bacteria</taxon>
        <taxon>Bacillati</taxon>
        <taxon>Actinomycetota</taxon>
        <taxon>Actinomycetes</taxon>
        <taxon>Kitasatosporales</taxon>
        <taxon>Streptomycetaceae</taxon>
        <taxon>Streptomyces</taxon>
    </lineage>
</organism>
<dbReference type="RefSeq" id="WP_394309466.1">
    <property type="nucleotide sequence ID" value="NZ_JASKMA010000002.1"/>
</dbReference>
<comment type="caution">
    <text evidence="3">The sequence shown here is derived from an EMBL/GenBank/DDBJ whole genome shotgun (WGS) entry which is preliminary data.</text>
</comment>
<evidence type="ECO:0000313" key="3">
    <source>
        <dbReference type="EMBL" id="MDT6982449.1"/>
    </source>
</evidence>
<evidence type="ECO:0000259" key="2">
    <source>
        <dbReference type="Pfam" id="PF12682"/>
    </source>
</evidence>
<name>A0ABU3JKI1_9ACTN</name>
<dbReference type="EMBL" id="JASKMA010000002">
    <property type="protein sequence ID" value="MDT6982449.1"/>
    <property type="molecule type" value="Genomic_DNA"/>
</dbReference>
<dbReference type="InterPro" id="IPR029039">
    <property type="entry name" value="Flavoprotein-like_sf"/>
</dbReference>
<gene>
    <name evidence="3" type="ORF">QNO04_03195</name>
</gene>
<dbReference type="InterPro" id="IPR008254">
    <property type="entry name" value="Flavodoxin/NO_synth"/>
</dbReference>
<dbReference type="SUPFAM" id="SSF52218">
    <property type="entry name" value="Flavoproteins"/>
    <property type="match status" value="1"/>
</dbReference>
<sequence length="233" mass="25226">MILPQHHGALPGRRTVLRGALLTATAALSATHLAGCSPSSPRSGTPTASQPATTSGSNVKRVLLAYFSRPGENYYYGDRTDLKVGNTEVLANKIADRIACDTYRIQAADPYSRDYDATVKRNVREQDTDARPAIEGRLPSLDGYDIILLASPIWNVRAPMIMTTFTEALDFRGKTVHPVTTYAMSGLGTTERDYAASCPAATIAEGLAVRGEKVKDGDTEVEAWLRRIGLPTR</sequence>
<dbReference type="Gene3D" id="3.40.50.360">
    <property type="match status" value="1"/>
</dbReference>